<dbReference type="STRING" id="231916.A0A409WVU5"/>
<feature type="compositionally biased region" description="Polar residues" evidence="1">
    <location>
        <begin position="179"/>
        <end position="213"/>
    </location>
</feature>
<evidence type="ECO:0008006" key="5">
    <source>
        <dbReference type="Google" id="ProtNLM"/>
    </source>
</evidence>
<feature type="compositionally biased region" description="Polar residues" evidence="1">
    <location>
        <begin position="477"/>
        <end position="491"/>
    </location>
</feature>
<dbReference type="GO" id="GO:0003676">
    <property type="term" value="F:nucleic acid binding"/>
    <property type="evidence" value="ECO:0007669"/>
    <property type="project" value="InterPro"/>
</dbReference>
<protein>
    <recommendedName>
        <fullName evidence="5">DDE-1 domain-containing protein</fullName>
    </recommendedName>
</protein>
<feature type="compositionally biased region" description="Pro residues" evidence="1">
    <location>
        <begin position="552"/>
        <end position="563"/>
    </location>
</feature>
<comment type="caution">
    <text evidence="3">The sequence shown here is derived from an EMBL/GenBank/DDBJ whole genome shotgun (WGS) entry which is preliminary data.</text>
</comment>
<dbReference type="InterPro" id="IPR036397">
    <property type="entry name" value="RNaseH_sf"/>
</dbReference>
<feature type="compositionally biased region" description="Polar residues" evidence="1">
    <location>
        <begin position="303"/>
        <end position="314"/>
    </location>
</feature>
<feature type="non-terminal residue" evidence="3">
    <location>
        <position position="1"/>
    </location>
</feature>
<gene>
    <name evidence="3" type="ORF">CVT26_001403</name>
</gene>
<evidence type="ECO:0000256" key="2">
    <source>
        <dbReference type="SAM" id="SignalP"/>
    </source>
</evidence>
<evidence type="ECO:0000313" key="3">
    <source>
        <dbReference type="EMBL" id="PPQ82640.1"/>
    </source>
</evidence>
<dbReference type="Gene3D" id="3.30.420.10">
    <property type="entry name" value="Ribonuclease H-like superfamily/Ribonuclease H"/>
    <property type="match status" value="1"/>
</dbReference>
<dbReference type="InParanoid" id="A0A409WVU5"/>
<keyword evidence="2" id="KW-0732">Signal</keyword>
<feature type="compositionally biased region" description="Polar residues" evidence="1">
    <location>
        <begin position="499"/>
        <end position="510"/>
    </location>
</feature>
<dbReference type="OrthoDB" id="3061191at2759"/>
<feature type="chain" id="PRO_5019150022" description="DDE-1 domain-containing protein" evidence="2">
    <location>
        <begin position="27"/>
        <end position="1091"/>
    </location>
</feature>
<feature type="compositionally biased region" description="Polar residues" evidence="1">
    <location>
        <begin position="434"/>
        <end position="451"/>
    </location>
</feature>
<dbReference type="Proteomes" id="UP000284706">
    <property type="component" value="Unassembled WGS sequence"/>
</dbReference>
<feature type="region of interest" description="Disordered" evidence="1">
    <location>
        <begin position="78"/>
        <end position="99"/>
    </location>
</feature>
<feature type="region of interest" description="Disordered" evidence="1">
    <location>
        <begin position="120"/>
        <end position="229"/>
    </location>
</feature>
<proteinExistence type="predicted"/>
<accession>A0A409WVU5</accession>
<dbReference type="EMBL" id="NHYE01004722">
    <property type="protein sequence ID" value="PPQ82640.1"/>
    <property type="molecule type" value="Genomic_DNA"/>
</dbReference>
<feature type="region of interest" description="Disordered" evidence="1">
    <location>
        <begin position="294"/>
        <end position="585"/>
    </location>
</feature>
<feature type="signal peptide" evidence="2">
    <location>
        <begin position="1"/>
        <end position="26"/>
    </location>
</feature>
<name>A0A409WVU5_9AGAR</name>
<organism evidence="3 4">
    <name type="scientific">Gymnopilus dilepis</name>
    <dbReference type="NCBI Taxonomy" id="231916"/>
    <lineage>
        <taxon>Eukaryota</taxon>
        <taxon>Fungi</taxon>
        <taxon>Dikarya</taxon>
        <taxon>Basidiomycota</taxon>
        <taxon>Agaricomycotina</taxon>
        <taxon>Agaricomycetes</taxon>
        <taxon>Agaricomycetidae</taxon>
        <taxon>Agaricales</taxon>
        <taxon>Agaricineae</taxon>
        <taxon>Hymenogastraceae</taxon>
        <taxon>Gymnopilus</taxon>
    </lineage>
</organism>
<evidence type="ECO:0000256" key="1">
    <source>
        <dbReference type="SAM" id="MobiDB-lite"/>
    </source>
</evidence>
<evidence type="ECO:0000313" key="4">
    <source>
        <dbReference type="Proteomes" id="UP000284706"/>
    </source>
</evidence>
<keyword evidence="4" id="KW-1185">Reference proteome</keyword>
<dbReference type="AlphaFoldDB" id="A0A409WVU5"/>
<sequence>RRILTVVDNALLLLTFENCSLNTAGAQPSISCLHYWRVMPSPVPSPDQYGCELDANPLSLSQEDHEALIQRVETKALSTTTAVPHDMEPDTTTPALRTTTDVPQQIEPDITTPALSTAAAIPQQMEPDAATPQRHRGRGEATPPAEPTPRSRLRSKMKQTTRAIDAGFSLPNTHALRQGPTTGNGTSNNDPAGSVQSSVQPTVVGSVQPSIHPSTAGPVQAPQQPGGGGEAGFPFNAYYGPCGHLHAMRPPHQHPGFHPQAMAPNYPHPPGLFLHPDPSVGYYPYAGPGYGNSHFPQPPVNSLLPSRATSSEPSSMGHASGDHLRPSPHPQPEHSQIGHPQTIPPMGYHPPAAYHPYIGPQYGNQHLHYPPPNPLPPTCSHSSEPTATRHPQSGPTLVHPISDGNPMITTPSGDDPCPSPQAFPPHSSKPAATRESQSGSALPDGNLTTHAASEDHPHPPPQAQSDHLQAAPPMDGQNLTSHGQPLPSTCPLNDHPRTSPGSEPNLTIVTPTPGDARLSGAPQIDHPPAHTELGSSDKPEGIISEQKLPGSPSVPPLQTPPNPAASRSPLLSPCTTPPHHAQISPSTNAQLSGIFDNPALTGIQEIIEKMIDSPTVGRMSKESRQALFKGFKDLDELVKKIGKQTSLSVGQICDRWAGLNNHPNGPTLWNMYQAFFEAYHEQELAHLEEKDHPKPGCIPCKATVTKRYWRRVIYSDECYVCLGEKKGRVFVTRRKDEKLLDDCVVPTFKQPNLRVMVWGCIAEGRKGPLVVVEYPGGKGKGLNSKRYQEQVLDAALWPFYNQLKEERGYVRFQQDGASPHRSKWTLKYEYDRFKQKYGGKKYPEILQAWYSMCQLTNNGDLSNAQRTREFRKFTENMDNLIHNASARLGFEAIFLAVGGIVNQDQNLSYLGGSDATREFFPERYRSTDRTAIGHLRAHVYAQQADPSTGVPVMSEMPAVVKVEPPSATDTDKVLFQLREIVIQKAAKFGINVMKRNNLAWKTLPSICAKAGIIILNWPEDVPYPCDDGFKKGISSMKQDQRLALLAAFEHSTRPVTFKKQYSLAIPKGQPVIIGVPPPADSRHTHGRRLFL</sequence>
<feature type="compositionally biased region" description="Polar residues" evidence="1">
    <location>
        <begin position="379"/>
        <end position="395"/>
    </location>
</feature>
<reference evidence="3 4" key="1">
    <citation type="journal article" date="2018" name="Evol. Lett.">
        <title>Horizontal gene cluster transfer increased hallucinogenic mushroom diversity.</title>
        <authorList>
            <person name="Reynolds H.T."/>
            <person name="Vijayakumar V."/>
            <person name="Gluck-Thaler E."/>
            <person name="Korotkin H.B."/>
            <person name="Matheny P.B."/>
            <person name="Slot J.C."/>
        </authorList>
    </citation>
    <scope>NUCLEOTIDE SEQUENCE [LARGE SCALE GENOMIC DNA]</scope>
    <source>
        <strain evidence="3 4">SRW20</strain>
    </source>
</reference>